<dbReference type="Gene3D" id="2.60.20.10">
    <property type="entry name" value="Crystallins"/>
    <property type="match status" value="1"/>
</dbReference>
<proteinExistence type="predicted"/>
<evidence type="ECO:0000256" key="1">
    <source>
        <dbReference type="SAM" id="SignalP"/>
    </source>
</evidence>
<organism evidence="2 3">
    <name type="scientific">Bemisia tabaci</name>
    <name type="common">Sweetpotato whitefly</name>
    <name type="synonym">Aleurodes tabaci</name>
    <dbReference type="NCBI Taxonomy" id="7038"/>
    <lineage>
        <taxon>Eukaryota</taxon>
        <taxon>Metazoa</taxon>
        <taxon>Ecdysozoa</taxon>
        <taxon>Arthropoda</taxon>
        <taxon>Hexapoda</taxon>
        <taxon>Insecta</taxon>
        <taxon>Pterygota</taxon>
        <taxon>Neoptera</taxon>
        <taxon>Paraneoptera</taxon>
        <taxon>Hemiptera</taxon>
        <taxon>Sternorrhyncha</taxon>
        <taxon>Aleyrodoidea</taxon>
        <taxon>Aleyrodidae</taxon>
        <taxon>Aleyrodinae</taxon>
        <taxon>Bemisia</taxon>
    </lineage>
</organism>
<feature type="signal peptide" evidence="1">
    <location>
        <begin position="1"/>
        <end position="18"/>
    </location>
</feature>
<evidence type="ECO:0000313" key="3">
    <source>
        <dbReference type="Proteomes" id="UP001152759"/>
    </source>
</evidence>
<dbReference type="Proteomes" id="UP001152759">
    <property type="component" value="Chromosome 7"/>
</dbReference>
<reference evidence="2" key="1">
    <citation type="submission" date="2021-12" db="EMBL/GenBank/DDBJ databases">
        <authorList>
            <person name="King R."/>
        </authorList>
    </citation>
    <scope>NUCLEOTIDE SEQUENCE</scope>
</reference>
<dbReference type="SUPFAM" id="SSF49695">
    <property type="entry name" value="gamma-Crystallin-like"/>
    <property type="match status" value="1"/>
</dbReference>
<keyword evidence="3" id="KW-1185">Reference proteome</keyword>
<dbReference type="EMBL" id="OU963868">
    <property type="protein sequence ID" value="CAH0393350.1"/>
    <property type="molecule type" value="Genomic_DNA"/>
</dbReference>
<protein>
    <submittedName>
        <fullName evidence="2">Uncharacterized protein</fullName>
    </submittedName>
</protein>
<dbReference type="AlphaFoldDB" id="A0A9P0AK91"/>
<evidence type="ECO:0000313" key="2">
    <source>
        <dbReference type="EMBL" id="CAH0393350.1"/>
    </source>
</evidence>
<dbReference type="InterPro" id="IPR011024">
    <property type="entry name" value="G_crystallin-like"/>
</dbReference>
<keyword evidence="1" id="KW-0732">Signal</keyword>
<sequence length="119" mass="13202">MQFAILLVVLTLFVSIDSWTVICYEKPNYTGARQRLTGRDGAPYNDCQHLTDSKVAGRVSSIQVIDSGMGNPQDLKELVAYSQTGCTGRVLGFGVGLLWLSKEYNDKIRSIRMEKPGSR</sequence>
<gene>
    <name evidence="2" type="ORF">BEMITA_LOCUS11766</name>
</gene>
<accession>A0A9P0AK91</accession>
<feature type="chain" id="PRO_5040485688" evidence="1">
    <location>
        <begin position="19"/>
        <end position="119"/>
    </location>
</feature>
<name>A0A9P0AK91_BEMTA</name>